<feature type="compositionally biased region" description="Gly residues" evidence="1">
    <location>
        <begin position="1"/>
        <end position="16"/>
    </location>
</feature>
<reference evidence="2 3" key="1">
    <citation type="submission" date="2015-11" db="EMBL/GenBank/DDBJ databases">
        <title>Genome sequences of Lysobacter enzymogenes strain C3 and Lysobacter antibioticus ATCC 29479.</title>
        <authorList>
            <person name="Kobayashi D.Y."/>
        </authorList>
    </citation>
    <scope>NUCLEOTIDE SEQUENCE [LARGE SCALE GENOMIC DNA]</scope>
    <source>
        <strain evidence="2 3">C3</strain>
    </source>
</reference>
<dbReference type="AlphaFoldDB" id="A0A0S2DQ65"/>
<organism evidence="2 3">
    <name type="scientific">Lysobacter enzymogenes</name>
    <dbReference type="NCBI Taxonomy" id="69"/>
    <lineage>
        <taxon>Bacteria</taxon>
        <taxon>Pseudomonadati</taxon>
        <taxon>Pseudomonadota</taxon>
        <taxon>Gammaproteobacteria</taxon>
        <taxon>Lysobacterales</taxon>
        <taxon>Lysobacteraceae</taxon>
        <taxon>Lysobacter</taxon>
    </lineage>
</organism>
<dbReference type="KEGG" id="lez:GLE_5212"/>
<evidence type="ECO:0000256" key="1">
    <source>
        <dbReference type="SAM" id="MobiDB-lite"/>
    </source>
</evidence>
<accession>A0A0S2DQ65</accession>
<gene>
    <name evidence="2" type="ORF">GLE_5212</name>
</gene>
<proteinExistence type="predicted"/>
<evidence type="ECO:0000313" key="2">
    <source>
        <dbReference type="EMBL" id="ALN60553.1"/>
    </source>
</evidence>
<evidence type="ECO:0000313" key="3">
    <source>
        <dbReference type="Proteomes" id="UP000061569"/>
    </source>
</evidence>
<sequence length="66" mass="6804">MVEGVGHGIGASGFGKPGCPARARARARARAPFSHARAGPAFSSERDPRLRMPTPGSHSELGTVHA</sequence>
<dbReference type="EMBL" id="CP013140">
    <property type="protein sequence ID" value="ALN60553.1"/>
    <property type="molecule type" value="Genomic_DNA"/>
</dbReference>
<protein>
    <submittedName>
        <fullName evidence="2">Uncharacterized protein</fullName>
    </submittedName>
</protein>
<dbReference type="Proteomes" id="UP000061569">
    <property type="component" value="Chromosome"/>
</dbReference>
<name>A0A0S2DQ65_LYSEN</name>
<feature type="region of interest" description="Disordered" evidence="1">
    <location>
        <begin position="1"/>
        <end position="66"/>
    </location>
</feature>